<dbReference type="STRING" id="519442.Huta_2053"/>
<dbReference type="Proteomes" id="UP000002071">
    <property type="component" value="Chromosome"/>
</dbReference>
<proteinExistence type="predicted"/>
<dbReference type="GeneID" id="8384347"/>
<sequence>MDEIEIYDSQGQPVDDSTRTQNEKIQDFFFAGVRLAIEGRGPSTSLTVFFRARESEASRSEQYYAVYRTSSQGDLMQGFRDLFKQRIEQELGMDVVTTTEDTKVFETILNDSPPEIPGDSRDIKDIDQILNQGEESAHLGVRTYPQAVGLLNELLRSSSANKVAISENRNTPHLEEYDIIVEKGDYAGITFLDDTKQAIEDLRERRRKRLQSTGPYSGPSGLKQYLPGFLQEYYLAFLSVSALLIIGVIIAGTLLGSCHLLGGAFPVVDNPVCPADADGDATPLYATNISNTGSSGSIAVNNVTATSIEYHLDIGDASGSEYSTYNFTLTIYNETAEIYGNGTSFAPRNNITADLNQPSTFESGEQYTLNISSDEIDIAASVSFDLTENKTAAGKEIASPTQNTTESS</sequence>
<dbReference type="EMBL" id="CP001687">
    <property type="protein sequence ID" value="ACV12221.1"/>
    <property type="molecule type" value="Genomic_DNA"/>
</dbReference>
<dbReference type="HOGENOM" id="CLU_673707_0_0_2"/>
<dbReference type="RefSeq" id="WP_015789792.1">
    <property type="nucleotide sequence ID" value="NC_013158.1"/>
</dbReference>
<name>C7NTN1_HALUD</name>
<gene>
    <name evidence="2" type="ordered locus">Huta_2053</name>
</gene>
<keyword evidence="3" id="KW-1185">Reference proteome</keyword>
<dbReference type="AlphaFoldDB" id="C7NTN1"/>
<keyword evidence="1" id="KW-1133">Transmembrane helix</keyword>
<feature type="transmembrane region" description="Helical" evidence="1">
    <location>
        <begin position="233"/>
        <end position="255"/>
    </location>
</feature>
<keyword evidence="1" id="KW-0472">Membrane</keyword>
<evidence type="ECO:0000313" key="3">
    <source>
        <dbReference type="Proteomes" id="UP000002071"/>
    </source>
</evidence>
<evidence type="ECO:0000313" key="2">
    <source>
        <dbReference type="EMBL" id="ACV12221.1"/>
    </source>
</evidence>
<organism evidence="2 3">
    <name type="scientific">Halorhabdus utahensis (strain DSM 12940 / JCM 11049 / AX-2)</name>
    <dbReference type="NCBI Taxonomy" id="519442"/>
    <lineage>
        <taxon>Archaea</taxon>
        <taxon>Methanobacteriati</taxon>
        <taxon>Methanobacteriota</taxon>
        <taxon>Stenosarchaea group</taxon>
        <taxon>Halobacteria</taxon>
        <taxon>Halobacteriales</taxon>
        <taxon>Haloarculaceae</taxon>
        <taxon>Halorhabdus</taxon>
    </lineage>
</organism>
<accession>C7NTN1</accession>
<protein>
    <submittedName>
        <fullName evidence="2">Uncharacterized protein</fullName>
    </submittedName>
</protein>
<dbReference type="KEGG" id="hut:Huta_2053"/>
<keyword evidence="1" id="KW-0812">Transmembrane</keyword>
<dbReference type="eggNOG" id="arCOG04221">
    <property type="taxonomic scope" value="Archaea"/>
</dbReference>
<evidence type="ECO:0000256" key="1">
    <source>
        <dbReference type="SAM" id="Phobius"/>
    </source>
</evidence>
<reference evidence="2 3" key="1">
    <citation type="journal article" date="2009" name="Stand. Genomic Sci.">
        <title>Complete genome sequence of Halorhabdus utahensis type strain (AX-2).</title>
        <authorList>
            <person name="Anderson I."/>
            <person name="Tindall B.J."/>
            <person name="Pomrenke H."/>
            <person name="Goker M."/>
            <person name="Lapidus A."/>
            <person name="Nolan M."/>
            <person name="Copeland A."/>
            <person name="Glavina Del Rio T."/>
            <person name="Chen F."/>
            <person name="Tice H."/>
            <person name="Cheng J.F."/>
            <person name="Lucas S."/>
            <person name="Chertkov O."/>
            <person name="Bruce D."/>
            <person name="Brettin T."/>
            <person name="Detter J.C."/>
            <person name="Han C."/>
            <person name="Goodwin L."/>
            <person name="Land M."/>
            <person name="Hauser L."/>
            <person name="Chang Y.J."/>
            <person name="Jeffries C.D."/>
            <person name="Pitluck S."/>
            <person name="Pati A."/>
            <person name="Mavromatis K."/>
            <person name="Ivanova N."/>
            <person name="Ovchinnikova G."/>
            <person name="Chen A."/>
            <person name="Palaniappan K."/>
            <person name="Chain P."/>
            <person name="Rohde M."/>
            <person name="Bristow J."/>
            <person name="Eisen J.A."/>
            <person name="Markowitz V."/>
            <person name="Hugenholtz P."/>
            <person name="Kyrpides N.C."/>
            <person name="Klenk H.P."/>
        </authorList>
    </citation>
    <scope>NUCLEOTIDE SEQUENCE [LARGE SCALE GENOMIC DNA]</scope>
    <source>
        <strain evidence="3">DSM 12940 / JCM 11049 / AX-2</strain>
    </source>
</reference>
<dbReference type="OrthoDB" id="330646at2157"/>